<dbReference type="Proteomes" id="UP000314294">
    <property type="component" value="Unassembled WGS sequence"/>
</dbReference>
<comment type="caution">
    <text evidence="1">The sequence shown here is derived from an EMBL/GenBank/DDBJ whole genome shotgun (WGS) entry which is preliminary data.</text>
</comment>
<dbReference type="AlphaFoldDB" id="A0A4Z2IEF0"/>
<evidence type="ECO:0000313" key="1">
    <source>
        <dbReference type="EMBL" id="TNN76141.1"/>
    </source>
</evidence>
<reference evidence="1 2" key="1">
    <citation type="submission" date="2019-03" db="EMBL/GenBank/DDBJ databases">
        <title>First draft genome of Liparis tanakae, snailfish: a comprehensive survey of snailfish specific genes.</title>
        <authorList>
            <person name="Kim W."/>
            <person name="Song I."/>
            <person name="Jeong J.-H."/>
            <person name="Kim D."/>
            <person name="Kim S."/>
            <person name="Ryu S."/>
            <person name="Song J.Y."/>
            <person name="Lee S.K."/>
        </authorList>
    </citation>
    <scope>NUCLEOTIDE SEQUENCE [LARGE SCALE GENOMIC DNA]</scope>
    <source>
        <tissue evidence="1">Muscle</tissue>
    </source>
</reference>
<accession>A0A4Z2IEF0</accession>
<sequence>MVVVVVVVLSLRVKSSKREMCTETAFMKAGPPCGGINISVFTEIEVLYTFSTIVKTENSRITICYTGSSSQGSGSTRRCPASPSVKRPEPVAQELVGLMPEAARHPSAEPTVTHPGEPLPRPIAIPTSPPPQLPGCHHDVSQWTCSQQHLMKTSWKLWVASDRWD</sequence>
<organism evidence="1 2">
    <name type="scientific">Liparis tanakae</name>
    <name type="common">Tanaka's snailfish</name>
    <dbReference type="NCBI Taxonomy" id="230148"/>
    <lineage>
        <taxon>Eukaryota</taxon>
        <taxon>Metazoa</taxon>
        <taxon>Chordata</taxon>
        <taxon>Craniata</taxon>
        <taxon>Vertebrata</taxon>
        <taxon>Euteleostomi</taxon>
        <taxon>Actinopterygii</taxon>
        <taxon>Neopterygii</taxon>
        <taxon>Teleostei</taxon>
        <taxon>Neoteleostei</taxon>
        <taxon>Acanthomorphata</taxon>
        <taxon>Eupercaria</taxon>
        <taxon>Perciformes</taxon>
        <taxon>Cottioidei</taxon>
        <taxon>Cottales</taxon>
        <taxon>Liparidae</taxon>
        <taxon>Liparis</taxon>
    </lineage>
</organism>
<name>A0A4Z2IEF0_9TELE</name>
<keyword evidence="2" id="KW-1185">Reference proteome</keyword>
<protein>
    <submittedName>
        <fullName evidence="1">Uncharacterized protein</fullName>
    </submittedName>
</protein>
<gene>
    <name evidence="1" type="ORF">EYF80_013672</name>
</gene>
<proteinExistence type="predicted"/>
<dbReference type="EMBL" id="SRLO01000096">
    <property type="protein sequence ID" value="TNN76141.1"/>
    <property type="molecule type" value="Genomic_DNA"/>
</dbReference>
<evidence type="ECO:0000313" key="2">
    <source>
        <dbReference type="Proteomes" id="UP000314294"/>
    </source>
</evidence>